<dbReference type="AlphaFoldDB" id="A0A0G0SDJ8"/>
<comment type="caution">
    <text evidence="1">The sequence shown here is derived from an EMBL/GenBank/DDBJ whole genome shotgun (WGS) entry which is preliminary data.</text>
</comment>
<gene>
    <name evidence="1" type="ORF">UT63_C0032G0011</name>
</gene>
<protein>
    <submittedName>
        <fullName evidence="1">Uncharacterized protein</fullName>
    </submittedName>
</protein>
<dbReference type="GO" id="GO:0090313">
    <property type="term" value="P:regulation of protein targeting to membrane"/>
    <property type="evidence" value="ECO:0007669"/>
    <property type="project" value="TreeGrafter"/>
</dbReference>
<sequence length="536" mass="59135">MAKQKKKIILIIFLITVALALTIALLVKNSNRIIKNELEKALGKNFSVERISVSWGAVEAYGIRFKQGAEVTAEAGKLSIKASFIGLLKKQYSISSFVLERPVLKLSITKEGKVSTPFALAAEKKEKPASASGLPPFEINNIFLNDGEIQVQDERFPPAENNIHIRKVNAQLNNFSFPLKNIFSEVKISADVEGKIISVSIACSGNINFKTMAVDAKADCQNFSAFQINGKEPSVKAEKITLAAVREEAPSERIILPEAVLVKPYFRVETDSKGNLFSFFQAAKGKSTEEPQGKRDKGSDIILKKIIMKDGTLLYLDGKISSPPHLTRVEAIDMTMTDISMPLKDNWSDYSFTGRIPGRGSTGILKWKGKMNFKTLDANSRMELRSLDITNFKPYFLKKGDADVSKGMLDLNMDIRVRSELINAPGKAVIKNLEFQSGKGIGEKFLGVPRSLVLNLLKTSNNELPLEFTLAGKLNDPKFNITENIVKRFTVGIAQKLGLSVVEVGEKVVVKGSESVKEIGRSLKSIGKGVEKFFRK</sequence>
<dbReference type="Proteomes" id="UP000034539">
    <property type="component" value="Unassembled WGS sequence"/>
</dbReference>
<evidence type="ECO:0000313" key="2">
    <source>
        <dbReference type="Proteomes" id="UP000034539"/>
    </source>
</evidence>
<reference evidence="1 2" key="1">
    <citation type="journal article" date="2015" name="Nature">
        <title>rRNA introns, odd ribosomes, and small enigmatic genomes across a large radiation of phyla.</title>
        <authorList>
            <person name="Brown C.T."/>
            <person name="Hug L.A."/>
            <person name="Thomas B.C."/>
            <person name="Sharon I."/>
            <person name="Castelle C.J."/>
            <person name="Singh A."/>
            <person name="Wilkins M.J."/>
            <person name="Williams K.H."/>
            <person name="Banfield J.F."/>
        </authorList>
    </citation>
    <scope>NUCLEOTIDE SEQUENCE [LARGE SCALE GENOMIC DNA]</scope>
</reference>
<organism evidence="1 2">
    <name type="scientific">Candidatus Gottesmanbacteria bacterium GW2011_GWC2_39_8</name>
    <dbReference type="NCBI Taxonomy" id="1618450"/>
    <lineage>
        <taxon>Bacteria</taxon>
        <taxon>Candidatus Gottesmaniibacteriota</taxon>
    </lineage>
</organism>
<name>A0A0G0SDJ8_9BACT</name>
<dbReference type="GO" id="GO:0005886">
    <property type="term" value="C:plasma membrane"/>
    <property type="evidence" value="ECO:0007669"/>
    <property type="project" value="TreeGrafter"/>
</dbReference>
<evidence type="ECO:0000313" key="1">
    <source>
        <dbReference type="EMBL" id="KKR32780.1"/>
    </source>
</evidence>
<dbReference type="InterPro" id="IPR052894">
    <property type="entry name" value="AsmA-related"/>
</dbReference>
<accession>A0A0G0SDJ8</accession>
<dbReference type="PANTHER" id="PTHR30441">
    <property type="entry name" value="DUF748 DOMAIN-CONTAINING PROTEIN"/>
    <property type="match status" value="1"/>
</dbReference>
<dbReference type="InterPro" id="IPR008023">
    <property type="entry name" value="DUF748"/>
</dbReference>
<proteinExistence type="predicted"/>
<dbReference type="PANTHER" id="PTHR30441:SF8">
    <property type="entry name" value="DUF748 DOMAIN-CONTAINING PROTEIN"/>
    <property type="match status" value="1"/>
</dbReference>
<dbReference type="EMBL" id="LBXN01000032">
    <property type="protein sequence ID" value="KKR32780.1"/>
    <property type="molecule type" value="Genomic_DNA"/>
</dbReference>
<dbReference type="Pfam" id="PF05359">
    <property type="entry name" value="DUF748"/>
    <property type="match status" value="2"/>
</dbReference>